<evidence type="ECO:0008006" key="4">
    <source>
        <dbReference type="Google" id="ProtNLM"/>
    </source>
</evidence>
<dbReference type="VEuPathDB" id="TrichDB:TVAGG3_0546360"/>
<evidence type="ECO:0000256" key="1">
    <source>
        <dbReference type="SAM" id="Coils"/>
    </source>
</evidence>
<dbReference type="InterPro" id="IPR016024">
    <property type="entry name" value="ARM-type_fold"/>
</dbReference>
<dbReference type="Proteomes" id="UP000001542">
    <property type="component" value="Unassembled WGS sequence"/>
</dbReference>
<dbReference type="EMBL" id="DS113437">
    <property type="protein sequence ID" value="EAY05905.1"/>
    <property type="molecule type" value="Genomic_DNA"/>
</dbReference>
<reference evidence="2" key="1">
    <citation type="submission" date="2006-10" db="EMBL/GenBank/DDBJ databases">
        <authorList>
            <person name="Amadeo P."/>
            <person name="Zhao Q."/>
            <person name="Wortman J."/>
            <person name="Fraser-Liggett C."/>
            <person name="Carlton J."/>
        </authorList>
    </citation>
    <scope>NUCLEOTIDE SEQUENCE</scope>
    <source>
        <strain evidence="2">G3</strain>
    </source>
</reference>
<dbReference type="AlphaFoldDB" id="A2EN68"/>
<gene>
    <name evidence="2" type="ORF">TVAG_353460</name>
</gene>
<name>A2EN68_TRIV3</name>
<dbReference type="KEGG" id="tva:4763776"/>
<dbReference type="GO" id="GO:0061608">
    <property type="term" value="F:nuclear import signal receptor activity"/>
    <property type="evidence" value="ECO:0000318"/>
    <property type="project" value="GO_Central"/>
</dbReference>
<dbReference type="InterPro" id="IPR011989">
    <property type="entry name" value="ARM-like"/>
</dbReference>
<dbReference type="GO" id="GO:0006606">
    <property type="term" value="P:protein import into nucleus"/>
    <property type="evidence" value="ECO:0000318"/>
    <property type="project" value="GO_Central"/>
</dbReference>
<protein>
    <recommendedName>
        <fullName evidence="4">Importin N-terminal domain-containing protein</fullName>
    </recommendedName>
</protein>
<accession>A2EN68</accession>
<evidence type="ECO:0000313" key="3">
    <source>
        <dbReference type="Proteomes" id="UP000001542"/>
    </source>
</evidence>
<sequence>MDEATFISILLDSLSENQDTMKEAEQKLISLASNQPELILLLASNILNSDNREIKVYNLSLIAIKNTLLLLNSKEQQKYTWSEVLSEQTRENVKQGILRGTLIDNPIVCGLAGACAQIIFAIDPSNFNIFEYYDQILQIDDYSDIIKESILNSIKDIFDNDIKTIISKTFWLENTRNLMFNIFQTMISLVKNAQNHSINLISSVFHLLHSIIDIMKNELNTQQSQEAVIEAVNSILPIVMDIDLYSNVHEFLQQYVLVFNGLRWNEIPRVAELIEIGIESSRSDFVCVSLDFWCKISDYEKTLNEEKCFSEKFHLAKEQICSEFHFTREIKDIIVPDVECCTKLYCKQLIPKILIILQNSVLYGNQNEEDLDWNVFEHAATLLKKLMWCFSSEIYEQINDFILESRRNPKYYYSVILILSAFSSCKDECALELIENNLHLILDYSSFGVAEICQIALKIVKSVSEFSDLFTNNDQIQKTIEIILSLQNSQPIVIQQCIDCLSTIVSRVSDLFAEQFINSFAESIFNFISFVISREDCLEHDLVRKSYEIFEEIIKKCPENMPNTIESLYSSTFEQLTCTINDLAYEGIIPYFIINECLLHLITQIFRSFPNQMKPHGIEFIEFISQFFKDASSPLFKAVLDTILAIILSIGLECQKVMNIINNMLSHALQSKSPEITQQGILLLKIITQNLPPESFDDSDKVVKDLIDIISDSEMVLIAPLSLNAIAQIMSNIPEKITDEMVDILINKTIEMCNIDLIQDIHEIEFRSEAFSSLCTIGCILLSISSQENVSARTKTIFDQFKFFKNFYDYDVNSLNCFCLLVRKTINALGKNAQRLVTRIPVFMFLILATMHEDDELCKIARSLFEECTKI</sequence>
<reference evidence="2" key="2">
    <citation type="journal article" date="2007" name="Science">
        <title>Draft genome sequence of the sexually transmitted pathogen Trichomonas vaginalis.</title>
        <authorList>
            <person name="Carlton J.M."/>
            <person name="Hirt R.P."/>
            <person name="Silva J.C."/>
            <person name="Delcher A.L."/>
            <person name="Schatz M."/>
            <person name="Zhao Q."/>
            <person name="Wortman J.R."/>
            <person name="Bidwell S.L."/>
            <person name="Alsmark U.C.M."/>
            <person name="Besteiro S."/>
            <person name="Sicheritz-Ponten T."/>
            <person name="Noel C.J."/>
            <person name="Dacks J.B."/>
            <person name="Foster P.G."/>
            <person name="Simillion C."/>
            <person name="Van de Peer Y."/>
            <person name="Miranda-Saavedra D."/>
            <person name="Barton G.J."/>
            <person name="Westrop G.D."/>
            <person name="Mueller S."/>
            <person name="Dessi D."/>
            <person name="Fiori P.L."/>
            <person name="Ren Q."/>
            <person name="Paulsen I."/>
            <person name="Zhang H."/>
            <person name="Bastida-Corcuera F.D."/>
            <person name="Simoes-Barbosa A."/>
            <person name="Brown M.T."/>
            <person name="Hayes R.D."/>
            <person name="Mukherjee M."/>
            <person name="Okumura C.Y."/>
            <person name="Schneider R."/>
            <person name="Smith A.J."/>
            <person name="Vanacova S."/>
            <person name="Villalvazo M."/>
            <person name="Haas B.J."/>
            <person name="Pertea M."/>
            <person name="Feldblyum T.V."/>
            <person name="Utterback T.R."/>
            <person name="Shu C.L."/>
            <person name="Osoegawa K."/>
            <person name="de Jong P.J."/>
            <person name="Hrdy I."/>
            <person name="Horvathova L."/>
            <person name="Zubacova Z."/>
            <person name="Dolezal P."/>
            <person name="Malik S.B."/>
            <person name="Logsdon J.M. Jr."/>
            <person name="Henze K."/>
            <person name="Gupta A."/>
            <person name="Wang C.C."/>
            <person name="Dunne R.L."/>
            <person name="Upcroft J.A."/>
            <person name="Upcroft P."/>
            <person name="White O."/>
            <person name="Salzberg S.L."/>
            <person name="Tang P."/>
            <person name="Chiu C.-H."/>
            <person name="Lee Y.-S."/>
            <person name="Embley T.M."/>
            <person name="Coombs G.H."/>
            <person name="Mottram J.C."/>
            <person name="Tachezy J."/>
            <person name="Fraser-Liggett C.M."/>
            <person name="Johnson P.J."/>
        </authorList>
    </citation>
    <scope>NUCLEOTIDE SEQUENCE [LARGE SCALE GENOMIC DNA]</scope>
    <source>
        <strain evidence="2">G3</strain>
    </source>
</reference>
<organism evidence="2 3">
    <name type="scientific">Trichomonas vaginalis (strain ATCC PRA-98 / G3)</name>
    <dbReference type="NCBI Taxonomy" id="412133"/>
    <lineage>
        <taxon>Eukaryota</taxon>
        <taxon>Metamonada</taxon>
        <taxon>Parabasalia</taxon>
        <taxon>Trichomonadida</taxon>
        <taxon>Trichomonadidae</taxon>
        <taxon>Trichomonas</taxon>
    </lineage>
</organism>
<keyword evidence="3" id="KW-1185">Reference proteome</keyword>
<dbReference type="SUPFAM" id="SSF48371">
    <property type="entry name" value="ARM repeat"/>
    <property type="match status" value="1"/>
</dbReference>
<proteinExistence type="predicted"/>
<dbReference type="Gene3D" id="1.25.10.10">
    <property type="entry name" value="Leucine-rich Repeat Variant"/>
    <property type="match status" value="1"/>
</dbReference>
<dbReference type="SMR" id="A2EN68"/>
<dbReference type="GO" id="GO:0005634">
    <property type="term" value="C:nucleus"/>
    <property type="evidence" value="ECO:0000318"/>
    <property type="project" value="GO_Central"/>
</dbReference>
<feature type="coiled-coil region" evidence="1">
    <location>
        <begin position="7"/>
        <end position="34"/>
    </location>
</feature>
<dbReference type="VEuPathDB" id="TrichDB:TVAG_353460"/>
<dbReference type="GO" id="GO:0005737">
    <property type="term" value="C:cytoplasm"/>
    <property type="evidence" value="ECO:0000318"/>
    <property type="project" value="GO_Central"/>
</dbReference>
<evidence type="ECO:0000313" key="2">
    <source>
        <dbReference type="EMBL" id="EAY05905.1"/>
    </source>
</evidence>
<keyword evidence="1" id="KW-0175">Coiled coil</keyword>
<dbReference type="GO" id="GO:0008139">
    <property type="term" value="F:nuclear localization sequence binding"/>
    <property type="evidence" value="ECO:0000318"/>
    <property type="project" value="GO_Central"/>
</dbReference>
<dbReference type="InParanoid" id="A2EN68"/>
<dbReference type="RefSeq" id="XP_001318128.1">
    <property type="nucleotide sequence ID" value="XM_001318093.1"/>
</dbReference>